<evidence type="ECO:0000256" key="5">
    <source>
        <dbReference type="ARBA" id="ARBA00011738"/>
    </source>
</evidence>
<keyword evidence="7 15" id="KW-0808">Transferase</keyword>
<proteinExistence type="inferred from homology"/>
<comment type="cofactor">
    <cofactor evidence="1">
        <name>Mg(2+)</name>
        <dbReference type="ChEBI" id="CHEBI:18420"/>
    </cofactor>
</comment>
<feature type="domain" description="Transketolase-like pyrimidine-binding" evidence="13">
    <location>
        <begin position="2"/>
        <end position="69"/>
    </location>
</feature>
<dbReference type="InterPro" id="IPR005477">
    <property type="entry name" value="Dxylulose-5-P_synthase"/>
</dbReference>
<evidence type="ECO:0000256" key="1">
    <source>
        <dbReference type="ARBA" id="ARBA00001946"/>
    </source>
</evidence>
<protein>
    <recommendedName>
        <fullName evidence="6">1-deoxy-D-xylulose-5-phosphate synthase</fullName>
        <ecNumber evidence="6">2.2.1.7</ecNumber>
    </recommendedName>
</protein>
<comment type="caution">
    <text evidence="15">The sequence shown here is derived from an EMBL/GenBank/DDBJ whole genome shotgun (WGS) entry which is preliminary data.</text>
</comment>
<organism evidence="15 16">
    <name type="scientific">Thermodesulfobacterium geofontis</name>
    <dbReference type="NCBI Taxonomy" id="1295609"/>
    <lineage>
        <taxon>Bacteria</taxon>
        <taxon>Pseudomonadati</taxon>
        <taxon>Thermodesulfobacteriota</taxon>
        <taxon>Thermodesulfobacteria</taxon>
        <taxon>Thermodesulfobacteriales</taxon>
        <taxon>Thermodesulfobacteriaceae</taxon>
        <taxon>Thermodesulfobacterium</taxon>
    </lineage>
</organism>
<evidence type="ECO:0000256" key="10">
    <source>
        <dbReference type="ARBA" id="ARBA00022977"/>
    </source>
</evidence>
<evidence type="ECO:0000313" key="15">
    <source>
        <dbReference type="EMBL" id="PMP67644.1"/>
    </source>
</evidence>
<dbReference type="InterPro" id="IPR009014">
    <property type="entry name" value="Transketo_C/PFOR_II"/>
</dbReference>
<reference evidence="15 16" key="1">
    <citation type="submission" date="2018-01" db="EMBL/GenBank/DDBJ databases">
        <title>Metagenomic assembled genomes from two thermal pools in the Uzon Caldera, Kamchatka, Russia.</title>
        <authorList>
            <person name="Wilkins L."/>
            <person name="Ettinger C."/>
        </authorList>
    </citation>
    <scope>NUCLEOTIDE SEQUENCE [LARGE SCALE GENOMIC DNA]</scope>
    <source>
        <strain evidence="15">ZAV-08</strain>
    </source>
</reference>
<evidence type="ECO:0000256" key="6">
    <source>
        <dbReference type="ARBA" id="ARBA00013150"/>
    </source>
</evidence>
<dbReference type="InterPro" id="IPR005475">
    <property type="entry name" value="Transketolase-like_Pyr-bd"/>
</dbReference>
<dbReference type="Gene3D" id="3.40.50.970">
    <property type="match status" value="1"/>
</dbReference>
<evidence type="ECO:0000259" key="13">
    <source>
        <dbReference type="Pfam" id="PF02779"/>
    </source>
</evidence>
<sequence>NVKVIFAIDRGGLVGEDGPTHHGSFDISYLRLVPNLTIMAPKDENELQHMLYSALKYQGPVAIRYPRSAGEGVSMDWDFKEIPYGKAELIKDGKDLTIIAIGNMVYQALKAAKELEREGKSIAVINARFVKPLDEELILDYAKKTGKIITVEENTLIGGFGSAICELLADKNISVKIKRIGLPDKFIEHGDLKTLKIKYGLTSEEIKKIALELLNSQ</sequence>
<dbReference type="GO" id="GO:0016114">
    <property type="term" value="P:terpenoid biosynthetic process"/>
    <property type="evidence" value="ECO:0007669"/>
    <property type="project" value="InterPro"/>
</dbReference>
<dbReference type="PANTHER" id="PTHR43322:SF5">
    <property type="entry name" value="1-DEOXY-D-XYLULOSE-5-PHOSPHATE SYNTHASE, CHLOROPLASTIC"/>
    <property type="match status" value="1"/>
</dbReference>
<dbReference type="GO" id="GO:0008661">
    <property type="term" value="F:1-deoxy-D-xylulose-5-phosphate synthase activity"/>
    <property type="evidence" value="ECO:0007669"/>
    <property type="project" value="UniProtKB-EC"/>
</dbReference>
<evidence type="ECO:0000256" key="2">
    <source>
        <dbReference type="ARBA" id="ARBA00001964"/>
    </source>
</evidence>
<gene>
    <name evidence="15" type="ORF">C0190_02895</name>
</gene>
<comment type="cofactor">
    <cofactor evidence="2">
        <name>thiamine diphosphate</name>
        <dbReference type="ChEBI" id="CHEBI:58937"/>
    </cofactor>
</comment>
<keyword evidence="8" id="KW-0479">Metal-binding</keyword>
<accession>A0A2N7PP01</accession>
<keyword evidence="11" id="KW-0786">Thiamine pyrophosphate</keyword>
<dbReference type="AlphaFoldDB" id="A0A2N7PP01"/>
<comment type="similarity">
    <text evidence="4">Belongs to the transketolase family. DXPS subfamily.</text>
</comment>
<feature type="non-terminal residue" evidence="15">
    <location>
        <position position="1"/>
    </location>
</feature>
<evidence type="ECO:0000313" key="16">
    <source>
        <dbReference type="Proteomes" id="UP000235460"/>
    </source>
</evidence>
<evidence type="ECO:0000256" key="7">
    <source>
        <dbReference type="ARBA" id="ARBA00022679"/>
    </source>
</evidence>
<dbReference type="EC" id="2.2.1.7" evidence="6"/>
<evidence type="ECO:0000256" key="4">
    <source>
        <dbReference type="ARBA" id="ARBA00011081"/>
    </source>
</evidence>
<dbReference type="FunFam" id="3.40.50.920:FF:000002">
    <property type="entry name" value="1-deoxy-D-xylulose-5-phosphate synthase"/>
    <property type="match status" value="1"/>
</dbReference>
<dbReference type="CDD" id="cd07033">
    <property type="entry name" value="TPP_PYR_DXS_TK_like"/>
    <property type="match status" value="1"/>
</dbReference>
<feature type="domain" description="Transketolase C-terminal" evidence="14">
    <location>
        <begin position="85"/>
        <end position="206"/>
    </location>
</feature>
<dbReference type="Pfam" id="PF02779">
    <property type="entry name" value="Transket_pyr"/>
    <property type="match status" value="1"/>
</dbReference>
<keyword evidence="9" id="KW-0460">Magnesium</keyword>
<dbReference type="GO" id="GO:0046872">
    <property type="term" value="F:metal ion binding"/>
    <property type="evidence" value="ECO:0007669"/>
    <property type="project" value="UniProtKB-KW"/>
</dbReference>
<name>A0A2N7PP01_9BACT</name>
<dbReference type="InterPro" id="IPR029061">
    <property type="entry name" value="THDP-binding"/>
</dbReference>
<comment type="subunit">
    <text evidence="5">Homodimer.</text>
</comment>
<evidence type="ECO:0000256" key="8">
    <source>
        <dbReference type="ARBA" id="ARBA00022723"/>
    </source>
</evidence>
<dbReference type="PROSITE" id="PS00802">
    <property type="entry name" value="TRANSKETOLASE_2"/>
    <property type="match status" value="1"/>
</dbReference>
<dbReference type="SUPFAM" id="SSF52922">
    <property type="entry name" value="TK C-terminal domain-like"/>
    <property type="match status" value="1"/>
</dbReference>
<evidence type="ECO:0000259" key="14">
    <source>
        <dbReference type="Pfam" id="PF02780"/>
    </source>
</evidence>
<dbReference type="SUPFAM" id="SSF52518">
    <property type="entry name" value="Thiamin diphosphate-binding fold (THDP-binding)"/>
    <property type="match status" value="1"/>
</dbReference>
<dbReference type="Proteomes" id="UP000235460">
    <property type="component" value="Unassembled WGS sequence"/>
</dbReference>
<dbReference type="PANTHER" id="PTHR43322">
    <property type="entry name" value="1-D-DEOXYXYLULOSE 5-PHOSPHATE SYNTHASE-RELATED"/>
    <property type="match status" value="1"/>
</dbReference>
<evidence type="ECO:0000256" key="12">
    <source>
        <dbReference type="ARBA" id="ARBA00023229"/>
    </source>
</evidence>
<evidence type="ECO:0000256" key="11">
    <source>
        <dbReference type="ARBA" id="ARBA00023052"/>
    </source>
</evidence>
<dbReference type="GO" id="GO:0009228">
    <property type="term" value="P:thiamine biosynthetic process"/>
    <property type="evidence" value="ECO:0007669"/>
    <property type="project" value="UniProtKB-KW"/>
</dbReference>
<dbReference type="UniPathway" id="UPA00064">
    <property type="reaction ID" value="UER00091"/>
</dbReference>
<dbReference type="Gene3D" id="3.40.50.920">
    <property type="match status" value="1"/>
</dbReference>
<dbReference type="EMBL" id="PNIK01000043">
    <property type="protein sequence ID" value="PMP67644.1"/>
    <property type="molecule type" value="Genomic_DNA"/>
</dbReference>
<comment type="pathway">
    <text evidence="3">Metabolic intermediate biosynthesis; 1-deoxy-D-xylulose 5-phosphate biosynthesis; 1-deoxy-D-xylulose 5-phosphate from D-glyceraldehyde 3-phosphate and pyruvate: step 1/1.</text>
</comment>
<evidence type="ECO:0000256" key="3">
    <source>
        <dbReference type="ARBA" id="ARBA00004980"/>
    </source>
</evidence>
<evidence type="ECO:0000256" key="9">
    <source>
        <dbReference type="ARBA" id="ARBA00022842"/>
    </source>
</evidence>
<dbReference type="InterPro" id="IPR033248">
    <property type="entry name" value="Transketolase_C"/>
</dbReference>
<keyword evidence="12" id="KW-0414">Isoprene biosynthesis</keyword>
<dbReference type="GO" id="GO:0005829">
    <property type="term" value="C:cytosol"/>
    <property type="evidence" value="ECO:0007669"/>
    <property type="project" value="TreeGrafter"/>
</dbReference>
<dbReference type="InterPro" id="IPR020826">
    <property type="entry name" value="Transketolase_BS"/>
</dbReference>
<dbReference type="GO" id="GO:0019288">
    <property type="term" value="P:isopentenyl diphosphate biosynthetic process, methylerythritol 4-phosphate pathway"/>
    <property type="evidence" value="ECO:0007669"/>
    <property type="project" value="TreeGrafter"/>
</dbReference>
<dbReference type="Pfam" id="PF02780">
    <property type="entry name" value="Transketolase_C"/>
    <property type="match status" value="1"/>
</dbReference>
<keyword evidence="10" id="KW-0784">Thiamine biosynthesis</keyword>